<dbReference type="EMBL" id="VAFM01000001">
    <property type="protein sequence ID" value="TKW61253.1"/>
    <property type="molecule type" value="Genomic_DNA"/>
</dbReference>
<dbReference type="AlphaFoldDB" id="A0A6N4R233"/>
<comment type="caution">
    <text evidence="2">The sequence shown here is derived from an EMBL/GenBank/DDBJ whole genome shotgun (WGS) entry which is preliminary data.</text>
</comment>
<protein>
    <submittedName>
        <fullName evidence="2">Uncharacterized protein</fullName>
    </submittedName>
</protein>
<reference evidence="2 3" key="1">
    <citation type="journal article" date="2017" name="Nat. Commun.">
        <title>In situ click chemistry generation of cyclooxygenase-2 inhibitors.</title>
        <authorList>
            <person name="Bhardwaj A."/>
            <person name="Kaur J."/>
            <person name="Wuest M."/>
            <person name="Wuest F."/>
        </authorList>
    </citation>
    <scope>NUCLEOTIDE SEQUENCE [LARGE SCALE GENOMIC DNA]</scope>
    <source>
        <strain evidence="2">S2_018_000_R2_106</strain>
    </source>
</reference>
<dbReference type="Proteomes" id="UP000320948">
    <property type="component" value="Unassembled WGS sequence"/>
</dbReference>
<accession>A0A6N4R233</accession>
<proteinExistence type="predicted"/>
<evidence type="ECO:0000313" key="3">
    <source>
        <dbReference type="Proteomes" id="UP000320948"/>
    </source>
</evidence>
<sequence>MKTSPLALAFHTAKCTLLYGIVIVPFAWFTPWAYACFVLAFAEAVKDTLTVKLHLQHIAERLARIHALQTKAYLSTTHFEDLHAYKQQLRDISRRHAILVSTTAALLDKVKTLEKQTESYVAHVKEALNSRKAAEQSYARRQPKMVLLPPSPKVEDAVNEILNLKALQRPTFKFGSPQKREEIVTEFSRAFASQIGASEQLLFNRVMCRLHKAAL</sequence>
<keyword evidence="1" id="KW-0812">Transmembrane</keyword>
<organism evidence="2 3">
    <name type="scientific">Blastochloris viridis</name>
    <name type="common">Rhodopseudomonas viridis</name>
    <dbReference type="NCBI Taxonomy" id="1079"/>
    <lineage>
        <taxon>Bacteria</taxon>
        <taxon>Pseudomonadati</taxon>
        <taxon>Pseudomonadota</taxon>
        <taxon>Alphaproteobacteria</taxon>
        <taxon>Hyphomicrobiales</taxon>
        <taxon>Blastochloridaceae</taxon>
        <taxon>Blastochloris</taxon>
    </lineage>
</organism>
<evidence type="ECO:0000256" key="1">
    <source>
        <dbReference type="SAM" id="Phobius"/>
    </source>
</evidence>
<keyword evidence="1" id="KW-1133">Transmembrane helix</keyword>
<name>A0A6N4R233_BLAVI</name>
<keyword evidence="1" id="KW-0472">Membrane</keyword>
<evidence type="ECO:0000313" key="2">
    <source>
        <dbReference type="EMBL" id="TKW61253.1"/>
    </source>
</evidence>
<feature type="transmembrane region" description="Helical" evidence="1">
    <location>
        <begin position="17"/>
        <end position="42"/>
    </location>
</feature>
<gene>
    <name evidence="2" type="ORF">DI628_01085</name>
</gene>